<dbReference type="GO" id="GO:0016705">
    <property type="term" value="F:oxidoreductase activity, acting on paired donors, with incorporation or reduction of molecular oxygen"/>
    <property type="evidence" value="ECO:0007669"/>
    <property type="project" value="InterPro"/>
</dbReference>
<reference evidence="8 9" key="1">
    <citation type="submission" date="2020-07" db="EMBL/GenBank/DDBJ databases">
        <title>Genomic Encyclopedia of Type Strains, Phase IV (KMG-IV): sequencing the most valuable type-strain genomes for metagenomic binning, comparative biology and taxonomic classification.</title>
        <authorList>
            <person name="Goeker M."/>
        </authorList>
    </citation>
    <scope>NUCLEOTIDE SEQUENCE [LARGE SCALE GENOMIC DNA]</scope>
    <source>
        <strain evidence="8 9">DSM 45533</strain>
    </source>
</reference>
<keyword evidence="6 7" id="KW-0503">Monooxygenase</keyword>
<dbReference type="InterPro" id="IPR001128">
    <property type="entry name" value="Cyt_P450"/>
</dbReference>
<evidence type="ECO:0000256" key="5">
    <source>
        <dbReference type="ARBA" id="ARBA00023004"/>
    </source>
</evidence>
<dbReference type="InterPro" id="IPR036396">
    <property type="entry name" value="Cyt_P450_sf"/>
</dbReference>
<dbReference type="GO" id="GO:0004497">
    <property type="term" value="F:monooxygenase activity"/>
    <property type="evidence" value="ECO:0007669"/>
    <property type="project" value="UniProtKB-KW"/>
</dbReference>
<proteinExistence type="inferred from homology"/>
<evidence type="ECO:0000256" key="7">
    <source>
        <dbReference type="RuleBase" id="RU000461"/>
    </source>
</evidence>
<keyword evidence="3 7" id="KW-0479">Metal-binding</keyword>
<dbReference type="Proteomes" id="UP000530928">
    <property type="component" value="Unassembled WGS sequence"/>
</dbReference>
<dbReference type="Pfam" id="PF00067">
    <property type="entry name" value="p450"/>
    <property type="match status" value="1"/>
</dbReference>
<evidence type="ECO:0000313" key="8">
    <source>
        <dbReference type="EMBL" id="MBA2891479.1"/>
    </source>
</evidence>
<dbReference type="SUPFAM" id="SSF48264">
    <property type="entry name" value="Cytochrome P450"/>
    <property type="match status" value="1"/>
</dbReference>
<keyword evidence="2 7" id="KW-0349">Heme</keyword>
<dbReference type="GO" id="GO:0005506">
    <property type="term" value="F:iron ion binding"/>
    <property type="evidence" value="ECO:0007669"/>
    <property type="project" value="InterPro"/>
</dbReference>
<comment type="caution">
    <text evidence="8">The sequence shown here is derived from an EMBL/GenBank/DDBJ whole genome shotgun (WGS) entry which is preliminary data.</text>
</comment>
<protein>
    <submittedName>
        <fullName evidence="8">Pentalenolactone synthase</fullName>
        <ecNumber evidence="8">1.14.19.8</ecNumber>
    </submittedName>
</protein>
<evidence type="ECO:0000313" key="9">
    <source>
        <dbReference type="Proteomes" id="UP000530928"/>
    </source>
</evidence>
<dbReference type="PROSITE" id="PS00086">
    <property type="entry name" value="CYTOCHROME_P450"/>
    <property type="match status" value="1"/>
</dbReference>
<dbReference type="PRINTS" id="PR00385">
    <property type="entry name" value="P450"/>
</dbReference>
<dbReference type="AlphaFoldDB" id="A0A7W0CI42"/>
<dbReference type="FunFam" id="1.10.630.10:FF:000018">
    <property type="entry name" value="Cytochrome P450 monooxygenase"/>
    <property type="match status" value="1"/>
</dbReference>
<dbReference type="InterPro" id="IPR017972">
    <property type="entry name" value="Cyt_P450_CS"/>
</dbReference>
<keyword evidence="5 7" id="KW-0408">Iron</keyword>
<dbReference type="EC" id="1.14.19.8" evidence="8"/>
<organism evidence="8 9">
    <name type="scientific">Nonomuraea soli</name>
    <dbReference type="NCBI Taxonomy" id="1032476"/>
    <lineage>
        <taxon>Bacteria</taxon>
        <taxon>Bacillati</taxon>
        <taxon>Actinomycetota</taxon>
        <taxon>Actinomycetes</taxon>
        <taxon>Streptosporangiales</taxon>
        <taxon>Streptosporangiaceae</taxon>
        <taxon>Nonomuraea</taxon>
    </lineage>
</organism>
<keyword evidence="9" id="KW-1185">Reference proteome</keyword>
<evidence type="ECO:0000256" key="2">
    <source>
        <dbReference type="ARBA" id="ARBA00022617"/>
    </source>
</evidence>
<dbReference type="GO" id="GO:0020037">
    <property type="term" value="F:heme binding"/>
    <property type="evidence" value="ECO:0007669"/>
    <property type="project" value="InterPro"/>
</dbReference>
<dbReference type="Gene3D" id="1.10.630.10">
    <property type="entry name" value="Cytochrome P450"/>
    <property type="match status" value="1"/>
</dbReference>
<dbReference type="InterPro" id="IPR002397">
    <property type="entry name" value="Cyt_P450_B"/>
</dbReference>
<sequence length="391" mass="40841">MTENPTILPLTRPDPMTPPTAYAELRAVTPIAPVRTPEGVPAWLVTSYDAATTVLSDRRFGIAPPDAGPPGHDTLFQDGEVHLRLRRLVSAAFTPRAIAALRPRVERLAEDQVAALVASARPADLVSGFAAPLSTSVIGEVLGVELGKRDHFQALVRMTGSIDYSDGGAAARRAWEDLAEYAAELVAAKRADPGDDLLTALIAVRDTDDGGGRLSDAELVAMVSTIVAGGYLTACNAIAVATIRLLGEGRLHAMAADPGEAGAVLEETLRLQSGLTGEPFPRYAQVDVELGGVAIGKGEMVLVRLEAAQRDPGHVEAPDEFRPGQAASPTLAFGHGPHYCLGAALARVELAAALGALARGVPGLRLACEPGEVEWTTDSMDVGPVSLPVSW</sequence>
<dbReference type="PANTHER" id="PTHR46696">
    <property type="entry name" value="P450, PUTATIVE (EUROFUNG)-RELATED"/>
    <property type="match status" value="1"/>
</dbReference>
<gene>
    <name evidence="8" type="ORF">HNR30_002820</name>
</gene>
<dbReference type="PRINTS" id="PR00359">
    <property type="entry name" value="BP450"/>
</dbReference>
<accession>A0A7W0CI42</accession>
<dbReference type="EMBL" id="JACDUR010000003">
    <property type="protein sequence ID" value="MBA2891479.1"/>
    <property type="molecule type" value="Genomic_DNA"/>
</dbReference>
<dbReference type="PANTHER" id="PTHR46696:SF1">
    <property type="entry name" value="CYTOCHROME P450 YJIB-RELATED"/>
    <property type="match status" value="1"/>
</dbReference>
<keyword evidence="4 7" id="KW-0560">Oxidoreductase</keyword>
<evidence type="ECO:0000256" key="4">
    <source>
        <dbReference type="ARBA" id="ARBA00023002"/>
    </source>
</evidence>
<comment type="similarity">
    <text evidence="1 7">Belongs to the cytochrome P450 family.</text>
</comment>
<evidence type="ECO:0000256" key="1">
    <source>
        <dbReference type="ARBA" id="ARBA00010617"/>
    </source>
</evidence>
<evidence type="ECO:0000256" key="6">
    <source>
        <dbReference type="ARBA" id="ARBA00023033"/>
    </source>
</evidence>
<dbReference type="RefSeq" id="WP_181610272.1">
    <property type="nucleotide sequence ID" value="NZ_BAABAM010000002.1"/>
</dbReference>
<name>A0A7W0CI42_9ACTN</name>
<evidence type="ECO:0000256" key="3">
    <source>
        <dbReference type="ARBA" id="ARBA00022723"/>
    </source>
</evidence>